<accession>A0ABD0NX40</accession>
<sequence>MYIYFTGNKGYRGWVPVTCSRELPAVSAPAHAGLLAEGEDGETHLHPDPQRSQQDYEEPGQHRVLHPGTQDPRLICITSRTNASLLPFIQFNMGRYKDNFTAAGYCYLESVARMTV</sequence>
<evidence type="ECO:0000313" key="3">
    <source>
        <dbReference type="Proteomes" id="UP001529510"/>
    </source>
</evidence>
<evidence type="ECO:0000256" key="1">
    <source>
        <dbReference type="SAM" id="MobiDB-lite"/>
    </source>
</evidence>
<proteinExistence type="predicted"/>
<protein>
    <submittedName>
        <fullName evidence="2">Uncharacterized protein</fullName>
    </submittedName>
</protein>
<organism evidence="2 3">
    <name type="scientific">Cirrhinus mrigala</name>
    <name type="common">Mrigala</name>
    <dbReference type="NCBI Taxonomy" id="683832"/>
    <lineage>
        <taxon>Eukaryota</taxon>
        <taxon>Metazoa</taxon>
        <taxon>Chordata</taxon>
        <taxon>Craniata</taxon>
        <taxon>Vertebrata</taxon>
        <taxon>Euteleostomi</taxon>
        <taxon>Actinopterygii</taxon>
        <taxon>Neopterygii</taxon>
        <taxon>Teleostei</taxon>
        <taxon>Ostariophysi</taxon>
        <taxon>Cypriniformes</taxon>
        <taxon>Cyprinidae</taxon>
        <taxon>Labeoninae</taxon>
        <taxon>Labeonini</taxon>
        <taxon>Cirrhinus</taxon>
    </lineage>
</organism>
<evidence type="ECO:0000313" key="2">
    <source>
        <dbReference type="EMBL" id="KAL0166448.1"/>
    </source>
</evidence>
<dbReference type="AlphaFoldDB" id="A0ABD0NX40"/>
<feature type="region of interest" description="Disordered" evidence="1">
    <location>
        <begin position="34"/>
        <end position="68"/>
    </location>
</feature>
<dbReference type="Proteomes" id="UP001529510">
    <property type="component" value="Unassembled WGS sequence"/>
</dbReference>
<keyword evidence="3" id="KW-1185">Reference proteome</keyword>
<dbReference type="EMBL" id="JAMKFB020000019">
    <property type="protein sequence ID" value="KAL0166448.1"/>
    <property type="molecule type" value="Genomic_DNA"/>
</dbReference>
<reference evidence="2 3" key="1">
    <citation type="submission" date="2024-05" db="EMBL/GenBank/DDBJ databases">
        <title>Genome sequencing and assembly of Indian major carp, Cirrhinus mrigala (Hamilton, 1822).</title>
        <authorList>
            <person name="Mohindra V."/>
            <person name="Chowdhury L.M."/>
            <person name="Lal K."/>
            <person name="Jena J.K."/>
        </authorList>
    </citation>
    <scope>NUCLEOTIDE SEQUENCE [LARGE SCALE GENOMIC DNA]</scope>
    <source>
        <strain evidence="2">CM1030</strain>
        <tissue evidence="2">Blood</tissue>
    </source>
</reference>
<gene>
    <name evidence="2" type="ORF">M9458_038292</name>
</gene>
<name>A0ABD0NX40_CIRMR</name>
<feature type="non-terminal residue" evidence="2">
    <location>
        <position position="116"/>
    </location>
</feature>
<comment type="caution">
    <text evidence="2">The sequence shown here is derived from an EMBL/GenBank/DDBJ whole genome shotgun (WGS) entry which is preliminary data.</text>
</comment>